<evidence type="ECO:0000259" key="5">
    <source>
        <dbReference type="PROSITE" id="PS00624"/>
    </source>
</evidence>
<accession>A0ABU5EDE5</accession>
<feature type="domain" description="Glucose-methanol-choline oxidoreductase N-terminal" evidence="5">
    <location>
        <begin position="255"/>
        <end position="269"/>
    </location>
</feature>
<dbReference type="InterPro" id="IPR012132">
    <property type="entry name" value="GMC_OxRdtase"/>
</dbReference>
<evidence type="ECO:0000256" key="1">
    <source>
        <dbReference type="ARBA" id="ARBA00001974"/>
    </source>
</evidence>
<protein>
    <submittedName>
        <fullName evidence="6">GMC family oxidoreductase N-terminal domain-containing protein</fullName>
    </submittedName>
</protein>
<dbReference type="Pfam" id="PF05199">
    <property type="entry name" value="GMC_oxred_C"/>
    <property type="match status" value="1"/>
</dbReference>
<dbReference type="InterPro" id="IPR007867">
    <property type="entry name" value="GMC_OxRtase_C"/>
</dbReference>
<gene>
    <name evidence="6" type="ORF">SMD27_12055</name>
</gene>
<dbReference type="Gene3D" id="3.50.50.60">
    <property type="entry name" value="FAD/NAD(P)-binding domain"/>
    <property type="match status" value="1"/>
</dbReference>
<comment type="cofactor">
    <cofactor evidence="1">
        <name>FAD</name>
        <dbReference type="ChEBI" id="CHEBI:57692"/>
    </cofactor>
</comment>
<organism evidence="6 7">
    <name type="scientific">Dongia soli</name>
    <dbReference type="NCBI Taxonomy" id="600628"/>
    <lineage>
        <taxon>Bacteria</taxon>
        <taxon>Pseudomonadati</taxon>
        <taxon>Pseudomonadota</taxon>
        <taxon>Alphaproteobacteria</taxon>
        <taxon>Rhodospirillales</taxon>
        <taxon>Dongiaceae</taxon>
        <taxon>Dongia</taxon>
    </lineage>
</organism>
<sequence length="537" mass="58464">MEEFDFIVIGAGSAGCVVANRLSANPRLSVLLLEAGGSDRSPVIKMPAATDLYGIGNPKYDWRYLTEPDPTRNDRKDIWPRGKVLGGSSSICGLVYMRGQASDYDSWAALGNTGWSYTDVLPYFKRSETNEAGGNEFRGGDGPLRTSHLRSCHPLAYKFVDAAIATGLPRNPDFNGKTQEGAGLVQANQIFGRRHSAADAYLRPIQSRSNLEIRTKVRVGRIVLEGRRACGVEVFRPDGSAQKIRARREVILSAGAIASPQLLMLSGIGDGAELAGRISISHHLPGVGRNLQDHVGVYLTYKVDQPTYNSEKGIFRSALHGLNWLLRGKGPGTAPGAQAMAFVKSSADLRDPDLQLHFTPIGYKLTPDELIVLDEPVVTAIPNVSRPKSRGRIELRSADWRDAPLIYSRLLDDQSDVTVLTAGCRYIRKIFAAQPMARHVVEELSPGPQAETDADWEAFLRRDSVTIFHPVGTCKMGEDPMAVVDNKLQVRGIDGLRVVDASIMPHLVSGNTNAPSMMIGERGADFILADLGSKDPK</sequence>
<dbReference type="PANTHER" id="PTHR11552">
    <property type="entry name" value="GLUCOSE-METHANOL-CHOLINE GMC OXIDOREDUCTASE"/>
    <property type="match status" value="1"/>
</dbReference>
<reference evidence="6 7" key="1">
    <citation type="journal article" date="2016" name="Antonie Van Leeuwenhoek">
        <title>Dongia soli sp. nov., isolated from soil from Dokdo, Korea.</title>
        <authorList>
            <person name="Kim D.U."/>
            <person name="Lee H."/>
            <person name="Kim H."/>
            <person name="Kim S.G."/>
            <person name="Ka J.O."/>
        </authorList>
    </citation>
    <scope>NUCLEOTIDE SEQUENCE [LARGE SCALE GENOMIC DNA]</scope>
    <source>
        <strain evidence="6 7">D78</strain>
    </source>
</reference>
<keyword evidence="3" id="KW-0285">Flavoprotein</keyword>
<dbReference type="RefSeq" id="WP_320508610.1">
    <property type="nucleotide sequence ID" value="NZ_JAXCLW010000002.1"/>
</dbReference>
<dbReference type="SUPFAM" id="SSF51905">
    <property type="entry name" value="FAD/NAD(P)-binding domain"/>
    <property type="match status" value="1"/>
</dbReference>
<name>A0ABU5EDE5_9PROT</name>
<keyword evidence="4" id="KW-0274">FAD</keyword>
<evidence type="ECO:0000256" key="4">
    <source>
        <dbReference type="ARBA" id="ARBA00022827"/>
    </source>
</evidence>
<comment type="similarity">
    <text evidence="2">Belongs to the GMC oxidoreductase family.</text>
</comment>
<dbReference type="Proteomes" id="UP001279642">
    <property type="component" value="Unassembled WGS sequence"/>
</dbReference>
<keyword evidence="7" id="KW-1185">Reference proteome</keyword>
<dbReference type="Gene3D" id="3.30.560.10">
    <property type="entry name" value="Glucose Oxidase, domain 3"/>
    <property type="match status" value="1"/>
</dbReference>
<evidence type="ECO:0000313" key="6">
    <source>
        <dbReference type="EMBL" id="MDY0883580.1"/>
    </source>
</evidence>
<evidence type="ECO:0000256" key="3">
    <source>
        <dbReference type="ARBA" id="ARBA00022630"/>
    </source>
</evidence>
<dbReference type="PANTHER" id="PTHR11552:SF147">
    <property type="entry name" value="CHOLINE DEHYDROGENASE, MITOCHONDRIAL"/>
    <property type="match status" value="1"/>
</dbReference>
<evidence type="ECO:0000256" key="2">
    <source>
        <dbReference type="ARBA" id="ARBA00010790"/>
    </source>
</evidence>
<dbReference type="PIRSF" id="PIRSF000137">
    <property type="entry name" value="Alcohol_oxidase"/>
    <property type="match status" value="1"/>
</dbReference>
<dbReference type="EMBL" id="JAXCLW010000002">
    <property type="protein sequence ID" value="MDY0883580.1"/>
    <property type="molecule type" value="Genomic_DNA"/>
</dbReference>
<dbReference type="SUPFAM" id="SSF54373">
    <property type="entry name" value="FAD-linked reductases, C-terminal domain"/>
    <property type="match status" value="1"/>
</dbReference>
<comment type="caution">
    <text evidence="6">The sequence shown here is derived from an EMBL/GenBank/DDBJ whole genome shotgun (WGS) entry which is preliminary data.</text>
</comment>
<dbReference type="InterPro" id="IPR036188">
    <property type="entry name" value="FAD/NAD-bd_sf"/>
</dbReference>
<dbReference type="InterPro" id="IPR000172">
    <property type="entry name" value="GMC_OxRdtase_N"/>
</dbReference>
<dbReference type="Pfam" id="PF00732">
    <property type="entry name" value="GMC_oxred_N"/>
    <property type="match status" value="1"/>
</dbReference>
<proteinExistence type="inferred from homology"/>
<evidence type="ECO:0000313" key="7">
    <source>
        <dbReference type="Proteomes" id="UP001279642"/>
    </source>
</evidence>
<dbReference type="PROSITE" id="PS00624">
    <property type="entry name" value="GMC_OXRED_2"/>
    <property type="match status" value="1"/>
</dbReference>